<organism evidence="1">
    <name type="scientific">Fagus sylvatica</name>
    <name type="common">Beechnut</name>
    <dbReference type="NCBI Taxonomy" id="28930"/>
    <lineage>
        <taxon>Eukaryota</taxon>
        <taxon>Viridiplantae</taxon>
        <taxon>Streptophyta</taxon>
        <taxon>Embryophyta</taxon>
        <taxon>Tracheophyta</taxon>
        <taxon>Spermatophyta</taxon>
        <taxon>Magnoliopsida</taxon>
        <taxon>eudicotyledons</taxon>
        <taxon>Gunneridae</taxon>
        <taxon>Pentapetalae</taxon>
        <taxon>rosids</taxon>
        <taxon>fabids</taxon>
        <taxon>Fagales</taxon>
        <taxon>Fagaceae</taxon>
        <taxon>Fagus</taxon>
    </lineage>
</organism>
<dbReference type="AlphaFoldDB" id="A0A2N9HKF9"/>
<evidence type="ECO:0008006" key="2">
    <source>
        <dbReference type="Google" id="ProtNLM"/>
    </source>
</evidence>
<protein>
    <recommendedName>
        <fullName evidence="2">Reverse transcriptase domain-containing protein</fullName>
    </recommendedName>
</protein>
<proteinExistence type="predicted"/>
<sequence>MKDEHGSWLTKREDIGKCFCRNFVKLFNSDNPQFPLDLEGLVPCCISEEENDQLVTPLSPEEVKAAVFAMKSNKAPGPDANRLKPLLHKLVSPWQAAFTPGRNIQDNSIIAQEIIHSMDKKKAEVLLRLFQKAETLGKIKGYKVARNSFPISHLQFADDLIIFGAADEGNISSIQECLDTYASWSGQKINYFKSNILFSKNVSQHTKSGLAAMMGLKIAPHNLKYLGLPLQIGRSKKEAFNGLDEKVMKKYQGWKVKTLSQAARTSLISHRNKPLSLAKAYLNVEKLYKKGCVVECAMGGISKSGGTLGFPMSLISNQAVKENKVVYAAVVRDEEGSILKAWAKKM</sequence>
<dbReference type="EMBL" id="OIVN01003557">
    <property type="protein sequence ID" value="SPD12109.1"/>
    <property type="molecule type" value="Genomic_DNA"/>
</dbReference>
<dbReference type="InterPro" id="IPR052343">
    <property type="entry name" value="Retrotransposon-Effector_Assoc"/>
</dbReference>
<dbReference type="PANTHER" id="PTHR46890">
    <property type="entry name" value="NON-LTR RETROLELEMENT REVERSE TRANSCRIPTASE-LIKE PROTEIN-RELATED"/>
    <property type="match status" value="1"/>
</dbReference>
<name>A0A2N9HKF9_FAGSY</name>
<accession>A0A2N9HKF9</accession>
<reference evidence="1" key="1">
    <citation type="submission" date="2018-02" db="EMBL/GenBank/DDBJ databases">
        <authorList>
            <person name="Cohen D.B."/>
            <person name="Kent A.D."/>
        </authorList>
    </citation>
    <scope>NUCLEOTIDE SEQUENCE</scope>
</reference>
<gene>
    <name evidence="1" type="ORF">FSB_LOCUS39991</name>
</gene>
<dbReference type="PANTHER" id="PTHR46890:SF48">
    <property type="entry name" value="RNA-DIRECTED DNA POLYMERASE"/>
    <property type="match status" value="1"/>
</dbReference>
<evidence type="ECO:0000313" key="1">
    <source>
        <dbReference type="EMBL" id="SPD12109.1"/>
    </source>
</evidence>